<feature type="domain" description="SWIRM" evidence="8">
    <location>
        <begin position="57"/>
        <end position="154"/>
    </location>
</feature>
<dbReference type="Proteomes" id="UP001652623">
    <property type="component" value="Chromosome 5"/>
</dbReference>
<evidence type="ECO:0000256" key="2">
    <source>
        <dbReference type="ARBA" id="ARBA00023015"/>
    </source>
</evidence>
<evidence type="ECO:0000313" key="13">
    <source>
        <dbReference type="RefSeq" id="XP_060673343.1"/>
    </source>
</evidence>
<dbReference type="PROSITE" id="PS50090">
    <property type="entry name" value="MYB_LIKE"/>
    <property type="match status" value="1"/>
</dbReference>
<evidence type="ECO:0000313" key="12">
    <source>
        <dbReference type="RefSeq" id="XP_048331767.2"/>
    </source>
</evidence>
<dbReference type="InterPro" id="IPR001005">
    <property type="entry name" value="SANT/Myb"/>
</dbReference>
<dbReference type="SUPFAM" id="SSF46689">
    <property type="entry name" value="Homeodomain-like"/>
    <property type="match status" value="2"/>
</dbReference>
<dbReference type="GeneID" id="107419827"/>
<dbReference type="Gene3D" id="1.10.10.10">
    <property type="entry name" value="Winged helix-like DNA-binding domain superfamily/Winged helix DNA-binding domain"/>
    <property type="match status" value="1"/>
</dbReference>
<feature type="region of interest" description="Disordered" evidence="6">
    <location>
        <begin position="158"/>
        <end position="184"/>
    </location>
</feature>
<dbReference type="FunFam" id="1.10.10.10:FF:000020">
    <property type="entry name" value="SWI/SNF complex subunit SMARCC2 isoform c"/>
    <property type="match status" value="1"/>
</dbReference>
<dbReference type="InterPro" id="IPR036388">
    <property type="entry name" value="WH-like_DNA-bd_sf"/>
</dbReference>
<dbReference type="PROSITE" id="PS50934">
    <property type="entry name" value="SWIRM"/>
    <property type="match status" value="1"/>
</dbReference>
<feature type="domain" description="Myb-like" evidence="7">
    <location>
        <begin position="239"/>
        <end position="283"/>
    </location>
</feature>
<dbReference type="RefSeq" id="XP_015884127.3">
    <property type="nucleotide sequence ID" value="XM_016028641.4"/>
</dbReference>
<evidence type="ECO:0000259" key="9">
    <source>
        <dbReference type="PROSITE" id="PS51293"/>
    </source>
</evidence>
<evidence type="ECO:0000256" key="5">
    <source>
        <dbReference type="ARBA" id="ARBA00023242"/>
    </source>
</evidence>
<dbReference type="Gene3D" id="1.10.10.60">
    <property type="entry name" value="Homeodomain-like"/>
    <property type="match status" value="1"/>
</dbReference>
<keyword evidence="3" id="KW-0238">DNA-binding</keyword>
<dbReference type="InterPro" id="IPR009057">
    <property type="entry name" value="Homeodomain-like_sf"/>
</dbReference>
<reference evidence="11 12" key="1">
    <citation type="submission" date="2025-05" db="UniProtKB">
        <authorList>
            <consortium name="RefSeq"/>
        </authorList>
    </citation>
    <scope>IDENTIFICATION</scope>
    <source>
        <tissue evidence="11 12">Seedling</tissue>
    </source>
</reference>
<dbReference type="InterPro" id="IPR017884">
    <property type="entry name" value="SANT_dom"/>
</dbReference>
<dbReference type="PANTHER" id="PTHR12802:SF44">
    <property type="entry name" value="SWI_SNF COMPLEX SUBUNIT SWI3B"/>
    <property type="match status" value="1"/>
</dbReference>
<dbReference type="RefSeq" id="XP_060673343.1">
    <property type="nucleotide sequence ID" value="XM_060817360.1"/>
</dbReference>
<dbReference type="InterPro" id="IPR007526">
    <property type="entry name" value="SWIRM"/>
</dbReference>
<feature type="region of interest" description="Disordered" evidence="6">
    <location>
        <begin position="1"/>
        <end position="53"/>
    </location>
</feature>
<evidence type="ECO:0000256" key="1">
    <source>
        <dbReference type="ARBA" id="ARBA00022473"/>
    </source>
</evidence>
<evidence type="ECO:0000259" key="8">
    <source>
        <dbReference type="PROSITE" id="PS50934"/>
    </source>
</evidence>
<dbReference type="KEGG" id="zju:107419827"/>
<evidence type="ECO:0000256" key="6">
    <source>
        <dbReference type="SAM" id="MobiDB-lite"/>
    </source>
</evidence>
<proteinExistence type="predicted"/>
<evidence type="ECO:0000256" key="4">
    <source>
        <dbReference type="ARBA" id="ARBA00023163"/>
    </source>
</evidence>
<evidence type="ECO:0000313" key="10">
    <source>
        <dbReference type="Proteomes" id="UP001652623"/>
    </source>
</evidence>
<feature type="compositionally biased region" description="Pro residues" evidence="6">
    <location>
        <begin position="167"/>
        <end position="179"/>
    </location>
</feature>
<dbReference type="GO" id="GO:0003677">
    <property type="term" value="F:DNA binding"/>
    <property type="evidence" value="ECO:0007669"/>
    <property type="project" value="UniProtKB-KW"/>
</dbReference>
<evidence type="ECO:0000313" key="11">
    <source>
        <dbReference type="RefSeq" id="XP_015884127.3"/>
    </source>
</evidence>
<protein>
    <submittedName>
        <fullName evidence="11 12">SWI/SNF complex subunit SWI3B</fullName>
    </submittedName>
</protein>
<keyword evidence="5" id="KW-0539">Nucleus</keyword>
<dbReference type="Pfam" id="PF00249">
    <property type="entry name" value="Myb_DNA-binding"/>
    <property type="match status" value="1"/>
</dbReference>
<name>A0A6P4A7E0_ZIZJJ</name>
<feature type="compositionally biased region" description="Polar residues" evidence="6">
    <location>
        <begin position="10"/>
        <end position="20"/>
    </location>
</feature>
<dbReference type="SMART" id="SM00717">
    <property type="entry name" value="SANT"/>
    <property type="match status" value="1"/>
</dbReference>
<evidence type="ECO:0000259" key="7">
    <source>
        <dbReference type="PROSITE" id="PS50090"/>
    </source>
</evidence>
<dbReference type="Pfam" id="PF16495">
    <property type="entry name" value="SWIRM-assoc_1"/>
    <property type="match status" value="1"/>
</dbReference>
<dbReference type="InterPro" id="IPR032451">
    <property type="entry name" value="SMARCC_C"/>
</dbReference>
<keyword evidence="2" id="KW-0805">Transcription regulation</keyword>
<feature type="domain" description="SANT" evidence="9">
    <location>
        <begin position="237"/>
        <end position="287"/>
    </location>
</feature>
<accession>A0A6P4A7E0</accession>
<organism evidence="10 11">
    <name type="scientific">Ziziphus jujuba</name>
    <name type="common">Chinese jujube</name>
    <name type="synonym">Ziziphus sativa</name>
    <dbReference type="NCBI Taxonomy" id="326968"/>
    <lineage>
        <taxon>Eukaryota</taxon>
        <taxon>Viridiplantae</taxon>
        <taxon>Streptophyta</taxon>
        <taxon>Embryophyta</taxon>
        <taxon>Tracheophyta</taxon>
        <taxon>Spermatophyta</taxon>
        <taxon>Magnoliopsida</taxon>
        <taxon>eudicotyledons</taxon>
        <taxon>Gunneridae</taxon>
        <taxon>Pentapetalae</taxon>
        <taxon>rosids</taxon>
        <taxon>fabids</taxon>
        <taxon>Rosales</taxon>
        <taxon>Rhamnaceae</taxon>
        <taxon>Paliureae</taxon>
        <taxon>Ziziphus</taxon>
    </lineage>
</organism>
<keyword evidence="1" id="KW-0217">Developmental protein</keyword>
<dbReference type="PANTHER" id="PTHR12802">
    <property type="entry name" value="SWI/SNF COMPLEX-RELATED"/>
    <property type="match status" value="1"/>
</dbReference>
<keyword evidence="10" id="KW-1185">Reference proteome</keyword>
<evidence type="ECO:0000256" key="3">
    <source>
        <dbReference type="ARBA" id="ARBA00023125"/>
    </source>
</evidence>
<dbReference type="InParanoid" id="A0A6P4A7E0"/>
<dbReference type="GO" id="GO:0005634">
    <property type="term" value="C:nucleus"/>
    <property type="evidence" value="ECO:0007669"/>
    <property type="project" value="UniProtKB-ARBA"/>
</dbReference>
<sequence length="475" mass="53162">MVMEEEKSQKSMSPGKQSQPVKPETAASDSQDAVAAKPSPALNAPSSRPSSDADVAAHLPSYSSWFSWDKIHECEVRLVPEFFESRSAWKSPRVYMYYRNSIIKQYRDQPSRKITFTEVRKSLVGDVGSIRRVFDFLEAWGLINYSPSALQNKLLKWDDKDSKPSSSDPPAPPPPPPPTSKDDVSKRNCNHCKSLCSIACFVCDKYDMTLCARCYVRGNYQVGVSSSDFRRVEINEDSKSDWLDKDTLHLLEALLHHGDDWRKVAQHVGRSEKDCVSHFIKLPFGEEFVDRECFQSMDPRHADCGPDTPATTSSSTKRMRLTPLADASNPIMAQAAFLSALAGVEVAENAACAAVTMLSQVDYRSSGGARGPQDTNTRWNKVDAASNGNTNLNTAAEGAWLDANSQLEKEELDVERAISGITEVQMKEIQDKIVHFEALDLQMEKEWRQLEQMKNMLFVDQLTFLFHKSSAQKTG</sequence>
<gene>
    <name evidence="11 12 13" type="primary">LOC107419827</name>
</gene>
<dbReference type="FunCoup" id="A0A6P4A7E0">
    <property type="interactions" value="1688"/>
</dbReference>
<dbReference type="PROSITE" id="PS51293">
    <property type="entry name" value="SANT"/>
    <property type="match status" value="1"/>
</dbReference>
<dbReference type="RefSeq" id="XP_048331767.2">
    <property type="nucleotide sequence ID" value="XM_048475810.2"/>
</dbReference>
<dbReference type="AlphaFoldDB" id="A0A6P4A7E0"/>
<keyword evidence="4" id="KW-0804">Transcription</keyword>
<dbReference type="Pfam" id="PF04433">
    <property type="entry name" value="SWIRM"/>
    <property type="match status" value="1"/>
</dbReference>